<dbReference type="AlphaFoldDB" id="A0A183FGU5"/>
<evidence type="ECO:0000313" key="3">
    <source>
        <dbReference type="Proteomes" id="UP000050761"/>
    </source>
</evidence>
<reference evidence="2 3" key="1">
    <citation type="submission" date="2018-11" db="EMBL/GenBank/DDBJ databases">
        <authorList>
            <consortium name="Pathogen Informatics"/>
        </authorList>
    </citation>
    <scope>NUCLEOTIDE SEQUENCE [LARGE SCALE GENOMIC DNA]</scope>
</reference>
<evidence type="ECO:0000313" key="4">
    <source>
        <dbReference type="WBParaSite" id="HPBE_0000591801-mRNA-1"/>
    </source>
</evidence>
<dbReference type="Proteomes" id="UP000050761">
    <property type="component" value="Unassembled WGS sequence"/>
</dbReference>
<feature type="coiled-coil region" evidence="1">
    <location>
        <begin position="177"/>
        <end position="211"/>
    </location>
</feature>
<dbReference type="WBParaSite" id="HPBE_0000591801-mRNA-1">
    <property type="protein sequence ID" value="HPBE_0000591801-mRNA-1"/>
    <property type="gene ID" value="HPBE_0000591801"/>
</dbReference>
<name>A0A183FGU5_HELPZ</name>
<reference evidence="4" key="2">
    <citation type="submission" date="2019-09" db="UniProtKB">
        <authorList>
            <consortium name="WormBaseParasite"/>
        </authorList>
    </citation>
    <scope>IDENTIFICATION</scope>
</reference>
<dbReference type="OrthoDB" id="5874850at2759"/>
<evidence type="ECO:0000313" key="2">
    <source>
        <dbReference type="EMBL" id="VDO66249.1"/>
    </source>
</evidence>
<keyword evidence="3" id="KW-1185">Reference proteome</keyword>
<dbReference type="EMBL" id="UZAH01025563">
    <property type="protein sequence ID" value="VDO66249.1"/>
    <property type="molecule type" value="Genomic_DNA"/>
</dbReference>
<accession>A0A183FGU5</accession>
<organism evidence="3 4">
    <name type="scientific">Heligmosomoides polygyrus</name>
    <name type="common">Parasitic roundworm</name>
    <dbReference type="NCBI Taxonomy" id="6339"/>
    <lineage>
        <taxon>Eukaryota</taxon>
        <taxon>Metazoa</taxon>
        <taxon>Ecdysozoa</taxon>
        <taxon>Nematoda</taxon>
        <taxon>Chromadorea</taxon>
        <taxon>Rhabditida</taxon>
        <taxon>Rhabditina</taxon>
        <taxon>Rhabditomorpha</taxon>
        <taxon>Strongyloidea</taxon>
        <taxon>Heligmosomidae</taxon>
        <taxon>Heligmosomoides</taxon>
    </lineage>
</organism>
<sequence length="232" mass="26766">MATPSTSAVTDVVEKENRYVRVADMAGTHGEDDIMDVERALAQSEVHDRQSEVEELKVCDLALRSVREIEIVVVAEVAKHWRTSEPKRESFEKVARDAAQVAMQHILDLKELCLQRRGERECLEVLMECLGSTTRYEVVEKMEELVSHGEVVKKVVEITGWQPEQIVKRCCTMREKIDRKKQHIAELQRQLELREKELEELRRRAQTLCSQDKEGREAKESSTIPVLRCLGQ</sequence>
<accession>A0A3P7XL00</accession>
<proteinExistence type="predicted"/>
<gene>
    <name evidence="2" type="ORF">HPBE_LOCUS5919</name>
</gene>
<protein>
    <submittedName>
        <fullName evidence="4">OBERON-like protein</fullName>
    </submittedName>
</protein>
<evidence type="ECO:0000256" key="1">
    <source>
        <dbReference type="SAM" id="Coils"/>
    </source>
</evidence>
<keyword evidence="1" id="KW-0175">Coiled coil</keyword>